<dbReference type="Pfam" id="PF22942">
    <property type="entry name" value="DUF7025"/>
    <property type="match status" value="1"/>
</dbReference>
<dbReference type="EMBL" id="DS231707">
    <property type="protein sequence ID" value="KNB09651.1"/>
    <property type="molecule type" value="Genomic_DNA"/>
</dbReference>
<dbReference type="GeneID" id="28951682"/>
<dbReference type="RefSeq" id="XP_018247696.1">
    <property type="nucleotide sequence ID" value="XM_018389429.1"/>
</dbReference>
<evidence type="ECO:0000259" key="2">
    <source>
        <dbReference type="Pfam" id="PF22942"/>
    </source>
</evidence>
<name>A0A0J9VFG6_FUSO4</name>
<sequence>MKGLYTVFLAFTAVQATPTINSESKALNARAVDLKVQYYKDGGCTDYAVSIWPGTSNKCYGYSYSNTNSANIVSCGGRGVACTCYMFEQDNCSEEFTAKTIRPEESEEDEVRTKFDETVLQCSQRSVAAKTSQFNHLQQTNENEGEDCPVDSYIGWIAEIRHIHATKHYSGSGKRLYTTKVPISRGISQKLGEGQSQDKASTFAILDYHEESPRTSSIDIKNPALKKGLTDVLSNYPDVYTEAPVLSTSPPFLPFLHRWDRFLQAEKASSEGTKDLFRILRHHLERGLKEPFRVLRDYQRTKYIEFDDLLVAVVPGELVARYRIGLLWAGVFLAASIGEFWGSKSCDLKVRMVNWDGTRFGYREKTWEIRAFQGFRKITDLPVFPLDADSDRDQIKQLLVGRGRMFHRLCSQHVKVYTGVLHFKQEGRKMAHLSERIIVDAYAFYKFQ</sequence>
<evidence type="ECO:0000256" key="1">
    <source>
        <dbReference type="SAM" id="SignalP"/>
    </source>
</evidence>
<proteinExistence type="predicted"/>
<gene>
    <name evidence="3" type="ORF">FOXG_10188</name>
</gene>
<dbReference type="KEGG" id="fox:FOXG_10188"/>
<evidence type="ECO:0000313" key="3">
    <source>
        <dbReference type="EMBL" id="KNB09651.1"/>
    </source>
</evidence>
<keyword evidence="1" id="KW-0732">Signal</keyword>
<organism evidence="3 4">
    <name type="scientific">Fusarium oxysporum f. sp. lycopersici (strain 4287 / CBS 123668 / FGSC 9935 / NRRL 34936)</name>
    <name type="common">Fusarium vascular wilt of tomato</name>
    <dbReference type="NCBI Taxonomy" id="426428"/>
    <lineage>
        <taxon>Eukaryota</taxon>
        <taxon>Fungi</taxon>
        <taxon>Dikarya</taxon>
        <taxon>Ascomycota</taxon>
        <taxon>Pezizomycotina</taxon>
        <taxon>Sordariomycetes</taxon>
        <taxon>Hypocreomycetidae</taxon>
        <taxon>Hypocreales</taxon>
        <taxon>Nectriaceae</taxon>
        <taxon>Fusarium</taxon>
        <taxon>Fusarium oxysporum species complex</taxon>
    </lineage>
</organism>
<dbReference type="Proteomes" id="UP000009097">
    <property type="component" value="Unassembled WGS sequence"/>
</dbReference>
<feature type="domain" description="DUF7025" evidence="2">
    <location>
        <begin position="296"/>
        <end position="387"/>
    </location>
</feature>
<feature type="chain" id="PRO_5005324582" description="DUF7025 domain-containing protein" evidence="1">
    <location>
        <begin position="17"/>
        <end position="448"/>
    </location>
</feature>
<reference evidence="3" key="2">
    <citation type="journal article" date="2010" name="Nature">
        <title>Comparative genomics reveals mobile pathogenicity chromosomes in Fusarium.</title>
        <authorList>
            <person name="Ma L.J."/>
            <person name="van der Does H.C."/>
            <person name="Borkovich K.A."/>
            <person name="Coleman J.J."/>
            <person name="Daboussi M.J."/>
            <person name="Di Pietro A."/>
            <person name="Dufresne M."/>
            <person name="Freitag M."/>
            <person name="Grabherr M."/>
            <person name="Henrissat B."/>
            <person name="Houterman P.M."/>
            <person name="Kang S."/>
            <person name="Shim W.B."/>
            <person name="Woloshuk C."/>
            <person name="Xie X."/>
            <person name="Xu J.R."/>
            <person name="Antoniw J."/>
            <person name="Baker S.E."/>
            <person name="Bluhm B.H."/>
            <person name="Breakspear A."/>
            <person name="Brown D.W."/>
            <person name="Butchko R.A."/>
            <person name="Chapman S."/>
            <person name="Coulson R."/>
            <person name="Coutinho P.M."/>
            <person name="Danchin E.G."/>
            <person name="Diener A."/>
            <person name="Gale L.R."/>
            <person name="Gardiner D.M."/>
            <person name="Goff S."/>
            <person name="Hammond-Kosack K.E."/>
            <person name="Hilburn K."/>
            <person name="Hua-Van A."/>
            <person name="Jonkers W."/>
            <person name="Kazan K."/>
            <person name="Kodira C.D."/>
            <person name="Koehrsen M."/>
            <person name="Kumar L."/>
            <person name="Lee Y.H."/>
            <person name="Li L."/>
            <person name="Manners J.M."/>
            <person name="Miranda-Saavedra D."/>
            <person name="Mukherjee M."/>
            <person name="Park G."/>
            <person name="Park J."/>
            <person name="Park S.Y."/>
            <person name="Proctor R.H."/>
            <person name="Regev A."/>
            <person name="Ruiz-Roldan M.C."/>
            <person name="Sain D."/>
            <person name="Sakthikumar S."/>
            <person name="Sykes S."/>
            <person name="Schwartz D.C."/>
            <person name="Turgeon B.G."/>
            <person name="Wapinski I."/>
            <person name="Yoder O."/>
            <person name="Young S."/>
            <person name="Zeng Q."/>
            <person name="Zhou S."/>
            <person name="Galagan J."/>
            <person name="Cuomo C.A."/>
            <person name="Kistler H.C."/>
            <person name="Rep M."/>
        </authorList>
    </citation>
    <scope>NUCLEOTIDE SEQUENCE [LARGE SCALE GENOMIC DNA]</scope>
    <source>
        <strain evidence="3">4287</strain>
    </source>
</reference>
<dbReference type="VEuPathDB" id="FungiDB:FOXG_10188"/>
<feature type="signal peptide" evidence="1">
    <location>
        <begin position="1"/>
        <end position="16"/>
    </location>
</feature>
<dbReference type="PANTHER" id="PTHR46411">
    <property type="entry name" value="FAMILY ATPASE, PUTATIVE-RELATED"/>
    <property type="match status" value="1"/>
</dbReference>
<dbReference type="PANTHER" id="PTHR46411:SF3">
    <property type="entry name" value="AAA+ ATPASE DOMAIN-CONTAINING PROTEIN"/>
    <property type="match status" value="1"/>
</dbReference>
<accession>A0A0J9VFG6</accession>
<dbReference type="InterPro" id="IPR054289">
    <property type="entry name" value="DUF7025"/>
</dbReference>
<dbReference type="OrthoDB" id="10042665at2759"/>
<protein>
    <recommendedName>
        <fullName evidence="2">DUF7025 domain-containing protein</fullName>
    </recommendedName>
</protein>
<reference evidence="3" key="1">
    <citation type="submission" date="2007-04" db="EMBL/GenBank/DDBJ databases">
        <authorList>
            <consortium name="The Broad Institute Genome Sequencing Platform"/>
            <person name="Birren B."/>
            <person name="Lander E."/>
            <person name="Galagan J."/>
            <person name="Nusbaum C."/>
            <person name="Devon K."/>
            <person name="Ma L.-J."/>
            <person name="Jaffe D."/>
            <person name="Butler J."/>
            <person name="Alvarez P."/>
            <person name="Gnerre S."/>
            <person name="Grabherr M."/>
            <person name="Kleber M."/>
            <person name="Mauceli E."/>
            <person name="Brockman W."/>
            <person name="MacCallum I.A."/>
            <person name="Young S."/>
            <person name="LaButti K."/>
            <person name="DeCaprio D."/>
            <person name="Crawford M."/>
            <person name="Koehrsen M."/>
            <person name="Engels R."/>
            <person name="Montgomery P."/>
            <person name="Pearson M."/>
            <person name="Howarth C."/>
            <person name="Larson L."/>
            <person name="White J."/>
            <person name="O'Leary S."/>
            <person name="Kodira C."/>
            <person name="Zeng Q."/>
            <person name="Yandava C."/>
            <person name="Alvarado L."/>
            <person name="Kistler C."/>
            <person name="Shim W.-B."/>
            <person name="Kang S."/>
            <person name="Woloshuk C."/>
        </authorList>
    </citation>
    <scope>NUCLEOTIDE SEQUENCE</scope>
    <source>
        <strain evidence="3">4287</strain>
    </source>
</reference>
<evidence type="ECO:0000313" key="4">
    <source>
        <dbReference type="Proteomes" id="UP000009097"/>
    </source>
</evidence>
<dbReference type="AlphaFoldDB" id="A0A0J9VFG6"/>